<dbReference type="EC" id="1.1.1.-" evidence="3"/>
<dbReference type="PRINTS" id="PR00080">
    <property type="entry name" value="SDRFAMILY"/>
</dbReference>
<dbReference type="GO" id="GO:0016491">
    <property type="term" value="F:oxidoreductase activity"/>
    <property type="evidence" value="ECO:0007669"/>
    <property type="project" value="UniProtKB-KW"/>
</dbReference>
<dbReference type="InterPro" id="IPR002347">
    <property type="entry name" value="SDR_fam"/>
</dbReference>
<dbReference type="RefSeq" id="WP_377068285.1">
    <property type="nucleotide sequence ID" value="NZ_JBHSJJ010000018.1"/>
</dbReference>
<proteinExistence type="inferred from homology"/>
<dbReference type="PROSITE" id="PS00061">
    <property type="entry name" value="ADH_SHORT"/>
    <property type="match status" value="1"/>
</dbReference>
<sequence>MKNLTGKVAFITGGSRGMGAGIAKRLSDAGASVAFTHSGKSEDKAHKVLEAIKSHRGTAMAIKADNEHPDEIIRAMEAGMEAFGPIDILINNAGIFSLKPIGEYGVDEYDQMMKINVKAVFVASQFAAKNMEEGGRIINIGSNMAERVSFPEASLYSMSKSALIGLTKGMARDLGERRITVNLIQPGPVDTDMNPADSDHAASVLTSMAIKRYGKVEEIAGLVAYLCSDEGSFITGTSITIDGGYNI</sequence>
<organism evidence="3 4">
    <name type="scientific">Negadavirga shengliensis</name>
    <dbReference type="NCBI Taxonomy" id="1389218"/>
    <lineage>
        <taxon>Bacteria</taxon>
        <taxon>Pseudomonadati</taxon>
        <taxon>Bacteroidota</taxon>
        <taxon>Cytophagia</taxon>
        <taxon>Cytophagales</taxon>
        <taxon>Cyclobacteriaceae</taxon>
        <taxon>Negadavirga</taxon>
    </lineage>
</organism>
<accession>A0ABV9T750</accession>
<keyword evidence="4" id="KW-1185">Reference proteome</keyword>
<dbReference type="SUPFAM" id="SSF51735">
    <property type="entry name" value="NAD(P)-binding Rossmann-fold domains"/>
    <property type="match status" value="1"/>
</dbReference>
<dbReference type="PANTHER" id="PTHR43639:SF1">
    <property type="entry name" value="SHORT-CHAIN DEHYDROGENASE_REDUCTASE FAMILY PROTEIN"/>
    <property type="match status" value="1"/>
</dbReference>
<evidence type="ECO:0000256" key="2">
    <source>
        <dbReference type="ARBA" id="ARBA00023002"/>
    </source>
</evidence>
<dbReference type="PRINTS" id="PR00081">
    <property type="entry name" value="GDHRDH"/>
</dbReference>
<dbReference type="InterPro" id="IPR020904">
    <property type="entry name" value="Sc_DH/Rdtase_CS"/>
</dbReference>
<dbReference type="EMBL" id="JBHSJJ010000018">
    <property type="protein sequence ID" value="MFC4874438.1"/>
    <property type="molecule type" value="Genomic_DNA"/>
</dbReference>
<reference evidence="4" key="1">
    <citation type="journal article" date="2019" name="Int. J. Syst. Evol. Microbiol.">
        <title>The Global Catalogue of Microorganisms (GCM) 10K type strain sequencing project: providing services to taxonomists for standard genome sequencing and annotation.</title>
        <authorList>
            <consortium name="The Broad Institute Genomics Platform"/>
            <consortium name="The Broad Institute Genome Sequencing Center for Infectious Disease"/>
            <person name="Wu L."/>
            <person name="Ma J."/>
        </authorList>
    </citation>
    <scope>NUCLEOTIDE SEQUENCE [LARGE SCALE GENOMIC DNA]</scope>
    <source>
        <strain evidence="4">CGMCC 4.7466</strain>
    </source>
</reference>
<comment type="caution">
    <text evidence="3">The sequence shown here is derived from an EMBL/GenBank/DDBJ whole genome shotgun (WGS) entry which is preliminary data.</text>
</comment>
<comment type="similarity">
    <text evidence="1">Belongs to the short-chain dehydrogenases/reductases (SDR) family.</text>
</comment>
<gene>
    <name evidence="3" type="ORF">ACFPFU_22230</name>
</gene>
<dbReference type="Gene3D" id="3.40.50.720">
    <property type="entry name" value="NAD(P)-binding Rossmann-like Domain"/>
    <property type="match status" value="1"/>
</dbReference>
<dbReference type="InterPro" id="IPR036291">
    <property type="entry name" value="NAD(P)-bd_dom_sf"/>
</dbReference>
<evidence type="ECO:0000313" key="4">
    <source>
        <dbReference type="Proteomes" id="UP001595818"/>
    </source>
</evidence>
<evidence type="ECO:0000313" key="3">
    <source>
        <dbReference type="EMBL" id="MFC4874438.1"/>
    </source>
</evidence>
<evidence type="ECO:0000256" key="1">
    <source>
        <dbReference type="ARBA" id="ARBA00006484"/>
    </source>
</evidence>
<dbReference type="Pfam" id="PF13561">
    <property type="entry name" value="adh_short_C2"/>
    <property type="match status" value="1"/>
</dbReference>
<dbReference type="Proteomes" id="UP001595818">
    <property type="component" value="Unassembled WGS sequence"/>
</dbReference>
<protein>
    <submittedName>
        <fullName evidence="3">SDR family NAD(P)-dependent oxidoreductase</fullName>
        <ecNumber evidence="3">1.1.1.-</ecNumber>
    </submittedName>
</protein>
<keyword evidence="2 3" id="KW-0560">Oxidoreductase</keyword>
<dbReference type="PANTHER" id="PTHR43639">
    <property type="entry name" value="OXIDOREDUCTASE, SHORT-CHAIN DEHYDROGENASE/REDUCTASE FAMILY (AFU_ORTHOLOGUE AFUA_5G02870)"/>
    <property type="match status" value="1"/>
</dbReference>
<name>A0ABV9T750_9BACT</name>